<dbReference type="InterPro" id="IPR019533">
    <property type="entry name" value="Peptidase_S26"/>
</dbReference>
<evidence type="ECO:0000256" key="1">
    <source>
        <dbReference type="ARBA" id="ARBA00000677"/>
    </source>
</evidence>
<reference evidence="9 10" key="1">
    <citation type="submission" date="2019-02" db="EMBL/GenBank/DDBJ databases">
        <title>Deep-cultivation of Planctomycetes and their phenomic and genomic characterization uncovers novel biology.</title>
        <authorList>
            <person name="Wiegand S."/>
            <person name="Jogler M."/>
            <person name="Boedeker C."/>
            <person name="Pinto D."/>
            <person name="Vollmers J."/>
            <person name="Rivas-Marin E."/>
            <person name="Kohn T."/>
            <person name="Peeters S.H."/>
            <person name="Heuer A."/>
            <person name="Rast P."/>
            <person name="Oberbeckmann S."/>
            <person name="Bunk B."/>
            <person name="Jeske O."/>
            <person name="Meyerdierks A."/>
            <person name="Storesund J.E."/>
            <person name="Kallscheuer N."/>
            <person name="Luecker S."/>
            <person name="Lage O.M."/>
            <person name="Pohl T."/>
            <person name="Merkel B.J."/>
            <person name="Hornburger P."/>
            <person name="Mueller R.-W."/>
            <person name="Bruemmer F."/>
            <person name="Labrenz M."/>
            <person name="Spormann A.M."/>
            <person name="Op den Camp H."/>
            <person name="Overmann J."/>
            <person name="Amann R."/>
            <person name="Jetten M.S.M."/>
            <person name="Mascher T."/>
            <person name="Medema M.H."/>
            <person name="Devos D.P."/>
            <person name="Kaster A.-K."/>
            <person name="Ovreas L."/>
            <person name="Rohde M."/>
            <person name="Galperin M.Y."/>
            <person name="Jogler C."/>
        </authorList>
    </citation>
    <scope>NUCLEOTIDE SEQUENCE [LARGE SCALE GENOMIC DNA]</scope>
    <source>
        <strain evidence="9 10">EC9</strain>
    </source>
</reference>
<dbReference type="Gene3D" id="2.10.109.10">
    <property type="entry name" value="Umud Fragment, subunit A"/>
    <property type="match status" value="2"/>
</dbReference>
<dbReference type="GO" id="GO:0006465">
    <property type="term" value="P:signal peptide processing"/>
    <property type="evidence" value="ECO:0007669"/>
    <property type="project" value="InterPro"/>
</dbReference>
<sequence length="411" mass="46420">MNRRFAWPVLVFLVLIPVAIRIAMFRGMIRPLLVASESMAPTLWGPSATLRCSGCGIDLRVVVRGDKPPRHVTCFQCGTRQRIETVQVDRGDRVVIDTATYWFQNPKRFDWVAFTDDDGSLSVKRMLGLPGESIELAHGDLFASGQPIRRSLTQALATSIPVDDDRFRKQDVSRWRCDDDDWTKLEDRFRCEASSSDTHSPLVYHHVQVYQNNRPERVMDDYPGNQQVSRQMVPVDDLIVQMVCSAAEGAELTISLWVREQVLSVLLQRTANGWATSNASKTKPKTWRSRSDGTDLLTAAHIDGQLWLAINGQSHVVDPIVSDSKPPVDAKQPIAITCRSAEHPVTIRNLRVDRDLHWWHPDAIDRWSAATALPERGYFVVGDNVPVSIDSRTEPLPISRDQIIGRVIPYR</sequence>
<dbReference type="RefSeq" id="WP_145341283.1">
    <property type="nucleotide sequence ID" value="NZ_CP036261.1"/>
</dbReference>
<dbReference type="GO" id="GO:0004252">
    <property type="term" value="F:serine-type endopeptidase activity"/>
    <property type="evidence" value="ECO:0007669"/>
    <property type="project" value="InterPro"/>
</dbReference>
<comment type="catalytic activity">
    <reaction evidence="1">
        <text>Cleavage of hydrophobic, N-terminal signal or leader sequences from secreted and periplasmic proteins.</text>
        <dbReference type="EC" id="3.4.21.89"/>
    </reaction>
</comment>
<dbReference type="PANTHER" id="PTHR43390:SF1">
    <property type="entry name" value="CHLOROPLAST PROCESSING PEPTIDASE"/>
    <property type="match status" value="1"/>
</dbReference>
<evidence type="ECO:0000256" key="6">
    <source>
        <dbReference type="ARBA" id="ARBA00029906"/>
    </source>
</evidence>
<proteinExistence type="inferred from homology"/>
<dbReference type="CDD" id="cd06530">
    <property type="entry name" value="S26_SPase_I"/>
    <property type="match status" value="1"/>
</dbReference>
<dbReference type="Pfam" id="PF10502">
    <property type="entry name" value="Peptidase_S26"/>
    <property type="match status" value="2"/>
</dbReference>
<dbReference type="PROSITE" id="PS00760">
    <property type="entry name" value="SPASE_I_2"/>
    <property type="match status" value="1"/>
</dbReference>
<dbReference type="EC" id="3.4.21.89" evidence="3"/>
<feature type="active site" evidence="7">
    <location>
        <position position="38"/>
    </location>
</feature>
<evidence type="ECO:0000313" key="10">
    <source>
        <dbReference type="Proteomes" id="UP000319557"/>
    </source>
</evidence>
<evidence type="ECO:0000256" key="2">
    <source>
        <dbReference type="ARBA" id="ARBA00009370"/>
    </source>
</evidence>
<keyword evidence="5" id="KW-0378">Hydrolase</keyword>
<comment type="similarity">
    <text evidence="2">Belongs to the peptidase S26 family.</text>
</comment>
<dbReference type="InterPro" id="IPR019757">
    <property type="entry name" value="Pept_S26A_signal_pept_1_Lys-AS"/>
</dbReference>
<evidence type="ECO:0000256" key="5">
    <source>
        <dbReference type="ARBA" id="ARBA00022801"/>
    </source>
</evidence>
<feature type="active site" evidence="7">
    <location>
        <position position="124"/>
    </location>
</feature>
<organism evidence="9 10">
    <name type="scientific">Rosistilla ulvae</name>
    <dbReference type="NCBI Taxonomy" id="1930277"/>
    <lineage>
        <taxon>Bacteria</taxon>
        <taxon>Pseudomonadati</taxon>
        <taxon>Planctomycetota</taxon>
        <taxon>Planctomycetia</taxon>
        <taxon>Pirellulales</taxon>
        <taxon>Pirellulaceae</taxon>
        <taxon>Rosistilla</taxon>
    </lineage>
</organism>
<dbReference type="GO" id="GO:0016020">
    <property type="term" value="C:membrane"/>
    <property type="evidence" value="ECO:0007669"/>
    <property type="project" value="InterPro"/>
</dbReference>
<dbReference type="KEGG" id="ruv:EC9_00070"/>
<dbReference type="EMBL" id="CP036261">
    <property type="protein sequence ID" value="QDS85851.1"/>
    <property type="molecule type" value="Genomic_DNA"/>
</dbReference>
<dbReference type="Proteomes" id="UP000319557">
    <property type="component" value="Chromosome"/>
</dbReference>
<dbReference type="PANTHER" id="PTHR43390">
    <property type="entry name" value="SIGNAL PEPTIDASE I"/>
    <property type="match status" value="1"/>
</dbReference>
<feature type="domain" description="Peptidase S26" evidence="8">
    <location>
        <begin position="362"/>
        <end position="408"/>
    </location>
</feature>
<evidence type="ECO:0000256" key="3">
    <source>
        <dbReference type="ARBA" id="ARBA00013208"/>
    </source>
</evidence>
<evidence type="ECO:0000256" key="7">
    <source>
        <dbReference type="PIRSR" id="PIRSR600223-1"/>
    </source>
</evidence>
<dbReference type="InterPro" id="IPR000223">
    <property type="entry name" value="Pept_S26A_signal_pept_1"/>
</dbReference>
<evidence type="ECO:0000259" key="8">
    <source>
        <dbReference type="Pfam" id="PF10502"/>
    </source>
</evidence>
<dbReference type="GO" id="GO:0009003">
    <property type="term" value="F:signal peptidase activity"/>
    <property type="evidence" value="ECO:0007669"/>
    <property type="project" value="UniProtKB-EC"/>
</dbReference>
<protein>
    <recommendedName>
        <fullName evidence="4">Signal peptidase I</fullName>
        <ecNumber evidence="3">3.4.21.89</ecNumber>
    </recommendedName>
    <alternativeName>
        <fullName evidence="6">Leader peptidase I</fullName>
    </alternativeName>
</protein>
<name>A0A517LT96_9BACT</name>
<dbReference type="AlphaFoldDB" id="A0A517LT96"/>
<dbReference type="SUPFAM" id="SSF51306">
    <property type="entry name" value="LexA/Signal peptidase"/>
    <property type="match status" value="2"/>
</dbReference>
<dbReference type="InterPro" id="IPR019758">
    <property type="entry name" value="Pept_S26A_signal_pept_1_CS"/>
</dbReference>
<gene>
    <name evidence="9" type="ORF">EC9_00070</name>
</gene>
<keyword evidence="10" id="KW-1185">Reference proteome</keyword>
<dbReference type="CDD" id="cd06462">
    <property type="entry name" value="Peptidase_S24_S26"/>
    <property type="match status" value="1"/>
</dbReference>
<dbReference type="InterPro" id="IPR036286">
    <property type="entry name" value="LexA/Signal_pep-like_sf"/>
</dbReference>
<accession>A0A517LT96</accession>
<dbReference type="OrthoDB" id="9802919at2"/>
<dbReference type="PROSITE" id="PS00761">
    <property type="entry name" value="SPASE_I_3"/>
    <property type="match status" value="1"/>
</dbReference>
<evidence type="ECO:0000313" key="9">
    <source>
        <dbReference type="EMBL" id="QDS85851.1"/>
    </source>
</evidence>
<evidence type="ECO:0000256" key="4">
    <source>
        <dbReference type="ARBA" id="ARBA00019232"/>
    </source>
</evidence>
<feature type="domain" description="Peptidase S26" evidence="8">
    <location>
        <begin position="88"/>
        <end position="155"/>
    </location>
</feature>
<dbReference type="PRINTS" id="PR00727">
    <property type="entry name" value="LEADERPTASE"/>
</dbReference>